<accession>A0AAT9GB08</accession>
<dbReference type="EMBL" id="AP029172">
    <property type="protein sequence ID" value="BFD47011.1"/>
    <property type="molecule type" value="Genomic_DNA"/>
</dbReference>
<keyword evidence="2" id="KW-0812">Transmembrane</keyword>
<feature type="compositionally biased region" description="Low complexity" evidence="1">
    <location>
        <begin position="495"/>
        <end position="526"/>
    </location>
</feature>
<name>A0AAT9GB08_9RICK</name>
<evidence type="ECO:0000256" key="2">
    <source>
        <dbReference type="SAM" id="Phobius"/>
    </source>
</evidence>
<feature type="region of interest" description="Disordered" evidence="1">
    <location>
        <begin position="679"/>
        <end position="700"/>
    </location>
</feature>
<evidence type="ECO:0000256" key="1">
    <source>
        <dbReference type="SAM" id="MobiDB-lite"/>
    </source>
</evidence>
<feature type="compositionally biased region" description="Polar residues" evidence="1">
    <location>
        <begin position="554"/>
        <end position="564"/>
    </location>
</feature>
<feature type="compositionally biased region" description="Low complexity" evidence="1">
    <location>
        <begin position="455"/>
        <end position="487"/>
    </location>
</feature>
<evidence type="ECO:0000313" key="3">
    <source>
        <dbReference type="EMBL" id="BFD47011.1"/>
    </source>
</evidence>
<sequence>MSILRRLLGINSNIPEIKEAIGFNPTNVKLIEGNGVAYGLSYQDNGNGSSKVKLLISPLYQSKTYECGANISVANEFKDQLSLTLIEDSAEIDKVGVIFPEEGISEEGEKCVKGLSFNTYGIKQSVNTPSVEHLDKRKLQKNIDNNSLANVGNSYFQPRAVKVGNGDVIVIAHNLKDQTLVSWYLKSSESGKFKVLTGEKGVTERKLFNFDNQGQLALNGNTMLYSQVSKRITKENQEVRKTRIFKFDMAKVIQGLKDGVNGFLLGNRKGQIDNKALSLSREHEISFLQYVEQTEGNDLVAFLENDQSANEQRLHIATLLKNGSVSDFPIYQFTDPIEQLYIKGNGQGGFIVTAVSGENIVTFNQNGSGKSSEATIIPANSIKTLSDFVNIINGRLTPDIISSSTVAPITVAETVVTSKKTPTAAITSTAETDAVKTTKLTTEAVAPTSTISKPSTESTTVAKTTTTSQATTVATTSTSVPIVTSGTETSTVKPTAATGASTSTMSKPSTESTTQTSTVTVKPTTEAVAPTSTTNKPSTESTTQTSTVTVEPTAPTTSSEKTTQTVFSILSTRTKESTTPIFTTTLLPQSTSSPQPTQLAIGSNKAGMIGGSLVGAIGIVGIIGFIAYRYVKGRNAAPVLELTDLGYRRRSSSSSDEEIFTTGNRMRTIYQSETVLNSISVESSSRSRSSSSSSRGGPGS</sequence>
<feature type="compositionally biased region" description="Low complexity" evidence="1">
    <location>
        <begin position="537"/>
        <end position="553"/>
    </location>
</feature>
<keyword evidence="2" id="KW-0472">Membrane</keyword>
<gene>
    <name evidence="3" type="ORF">DMENIID0003_00850</name>
</gene>
<feature type="compositionally biased region" description="Low complexity" evidence="1">
    <location>
        <begin position="683"/>
        <end position="700"/>
    </location>
</feature>
<proteinExistence type="predicted"/>
<dbReference type="AlphaFoldDB" id="A0AAT9GB08"/>
<feature type="region of interest" description="Disordered" evidence="1">
    <location>
        <begin position="447"/>
        <end position="564"/>
    </location>
</feature>
<feature type="transmembrane region" description="Helical" evidence="2">
    <location>
        <begin position="606"/>
        <end position="628"/>
    </location>
</feature>
<protein>
    <submittedName>
        <fullName evidence="3">Uncharacterized protein</fullName>
    </submittedName>
</protein>
<organism evidence="3">
    <name type="scientific">Wolbachia endosymbiont of Sergentomyia squamirostris</name>
    <dbReference type="NCBI Taxonomy" id="3113640"/>
    <lineage>
        <taxon>Bacteria</taxon>
        <taxon>Pseudomonadati</taxon>
        <taxon>Pseudomonadota</taxon>
        <taxon>Alphaproteobacteria</taxon>
        <taxon>Rickettsiales</taxon>
        <taxon>Anaplasmataceae</taxon>
        <taxon>Wolbachieae</taxon>
        <taxon>Wolbachia</taxon>
    </lineage>
</organism>
<keyword evidence="2" id="KW-1133">Transmembrane helix</keyword>
<reference evidence="3" key="1">
    <citation type="submission" date="2024-01" db="EMBL/GenBank/DDBJ databases">
        <title>Sequencing the genomes of a sandfly, Sergentomyia squamirostris, and its two endosymbionts.</title>
        <authorList>
            <person name="Itokawa K."/>
            <person name="Sanjoba C."/>
        </authorList>
    </citation>
    <scope>NUCLEOTIDE SEQUENCE</scope>
    <source>
        <strain evidence="3">WSSQ</strain>
    </source>
</reference>